<evidence type="ECO:0000256" key="4">
    <source>
        <dbReference type="ARBA" id="ARBA00022989"/>
    </source>
</evidence>
<dbReference type="Proteomes" id="UP000812961">
    <property type="component" value="Unassembled WGS sequence"/>
</dbReference>
<organism evidence="9 10">
    <name type="scientific">Chitinophaga rhizophila</name>
    <dbReference type="NCBI Taxonomy" id="2866212"/>
    <lineage>
        <taxon>Bacteria</taxon>
        <taxon>Pseudomonadati</taxon>
        <taxon>Bacteroidota</taxon>
        <taxon>Chitinophagia</taxon>
        <taxon>Chitinophagales</taxon>
        <taxon>Chitinophagaceae</taxon>
        <taxon>Chitinophaga</taxon>
    </lineage>
</organism>
<evidence type="ECO:0000256" key="2">
    <source>
        <dbReference type="ARBA" id="ARBA00022475"/>
    </source>
</evidence>
<feature type="domain" description="MacB-like periplasmic core" evidence="8">
    <location>
        <begin position="20"/>
        <end position="235"/>
    </location>
</feature>
<feature type="transmembrane region" description="Helical" evidence="6">
    <location>
        <begin position="725"/>
        <end position="747"/>
    </location>
</feature>
<keyword evidence="5 6" id="KW-0472">Membrane</keyword>
<dbReference type="PANTHER" id="PTHR30572">
    <property type="entry name" value="MEMBRANE COMPONENT OF TRANSPORTER-RELATED"/>
    <property type="match status" value="1"/>
</dbReference>
<evidence type="ECO:0000259" key="7">
    <source>
        <dbReference type="Pfam" id="PF02687"/>
    </source>
</evidence>
<name>A0ABS7GL84_9BACT</name>
<evidence type="ECO:0000256" key="3">
    <source>
        <dbReference type="ARBA" id="ARBA00022692"/>
    </source>
</evidence>
<feature type="domain" description="ABC3 transporter permease C-terminal" evidence="7">
    <location>
        <begin position="298"/>
        <end position="415"/>
    </location>
</feature>
<keyword evidence="10" id="KW-1185">Reference proteome</keyword>
<feature type="domain" description="ABC3 transporter permease C-terminal" evidence="7">
    <location>
        <begin position="684"/>
        <end position="797"/>
    </location>
</feature>
<dbReference type="InterPro" id="IPR003838">
    <property type="entry name" value="ABC3_permease_C"/>
</dbReference>
<keyword evidence="3 6" id="KW-0812">Transmembrane</keyword>
<feature type="transmembrane region" description="Helical" evidence="6">
    <location>
        <begin position="767"/>
        <end position="787"/>
    </location>
</feature>
<sequence length="803" mass="90477">MFRSYLKIAWRNLRNHKFHSFLNIFGLSLGITCFLLIMLYVNDEFSYDRFNQKAERTYRINADVKFGGVEQLVAVAPDPIGPTLKSDYPEVEDYVRFYTKEDSRLIRKGNELINEHRVVHADSTLFNVFTLPVVAGNGTTPLNDAGSVVITASMAKKYFGSVNCVGEILEADGKHYKVTAVIKDIPANAHFNFDFIFPMSEVDYEWGNFLSANFQTYVVLKPGVDYLQFNKKLRQVVEKYIFPQAKDIMQLNSADQLNRGDNRFEFNLFPLTDIHLYSDRQGEMSANSNVQFVYIFLAIAIFILLIACINFMNLSTARSAARVKEVGIRKVLGTDRTSLIYQFLTESTITSMISLLFALLFVILMLPFFNQLASKSISVFNMFNAKLLLTILALPFLIGLGAGCYPAFFMSRFQPIKVLKGMSGALRKSNFRNVLVIFQFATSAILIISTIVVFRQLNFIQTKDVGFDKEQVLIISGSVALNGKEELFKQEVLGINGVKSGTVTGFLPVSTAQRKGWTYWKNATMDLNNGISVESWNVDVDYIKTLGMQIVKGRDFSKEFTSDSGAVIINEAMARSLGYNDPIGQKIYTGAAPDIEELKIIGVVKNFNYESLRKNIGPLCLTLGKNNGLVSFRLSTSQVGTAVRQIESKWRGNIGDAQFNYRFLDEDFNRMYYAERRMGKIAVIFASLAILIACIGLFGLATYIAEQRTKEIGVRKVLGASVGRIIFLLSVDFLRLVIIAVIVAAPISYYFMNKWLGNFAYRSEFPWWVFLVATVLCLSIAFITISFQTIKVARLNPVKSLRA</sequence>
<comment type="caution">
    <text evidence="9">The sequence shown here is derived from an EMBL/GenBank/DDBJ whole genome shotgun (WGS) entry which is preliminary data.</text>
</comment>
<evidence type="ECO:0000256" key="1">
    <source>
        <dbReference type="ARBA" id="ARBA00004651"/>
    </source>
</evidence>
<evidence type="ECO:0000256" key="6">
    <source>
        <dbReference type="SAM" id="Phobius"/>
    </source>
</evidence>
<feature type="transmembrane region" description="Helical" evidence="6">
    <location>
        <begin position="349"/>
        <end position="369"/>
    </location>
</feature>
<dbReference type="Pfam" id="PF12704">
    <property type="entry name" value="MacB_PCD"/>
    <property type="match status" value="2"/>
</dbReference>
<dbReference type="InterPro" id="IPR050250">
    <property type="entry name" value="Macrolide_Exporter_MacB"/>
</dbReference>
<protein>
    <submittedName>
        <fullName evidence="9">ABC transporter permease</fullName>
    </submittedName>
</protein>
<evidence type="ECO:0000313" key="10">
    <source>
        <dbReference type="Proteomes" id="UP000812961"/>
    </source>
</evidence>
<evidence type="ECO:0000259" key="8">
    <source>
        <dbReference type="Pfam" id="PF12704"/>
    </source>
</evidence>
<dbReference type="EMBL" id="JAICCF010000004">
    <property type="protein sequence ID" value="MBW8687223.1"/>
    <property type="molecule type" value="Genomic_DNA"/>
</dbReference>
<feature type="transmembrane region" description="Helical" evidence="6">
    <location>
        <begin position="681"/>
        <end position="704"/>
    </location>
</feature>
<dbReference type="PANTHER" id="PTHR30572:SF18">
    <property type="entry name" value="ABC-TYPE MACROLIDE FAMILY EXPORT SYSTEM PERMEASE COMPONENT 2"/>
    <property type="match status" value="1"/>
</dbReference>
<dbReference type="Pfam" id="PF02687">
    <property type="entry name" value="FtsX"/>
    <property type="match status" value="2"/>
</dbReference>
<proteinExistence type="predicted"/>
<keyword evidence="2" id="KW-1003">Cell membrane</keyword>
<feature type="transmembrane region" description="Helical" evidence="6">
    <location>
        <begin position="292"/>
        <end position="312"/>
    </location>
</feature>
<keyword evidence="4 6" id="KW-1133">Transmembrane helix</keyword>
<accession>A0ABS7GL84</accession>
<feature type="transmembrane region" description="Helical" evidence="6">
    <location>
        <begin position="21"/>
        <end position="41"/>
    </location>
</feature>
<dbReference type="RefSeq" id="WP_220252545.1">
    <property type="nucleotide sequence ID" value="NZ_JAICCF010000004.1"/>
</dbReference>
<dbReference type="InterPro" id="IPR025857">
    <property type="entry name" value="MacB_PCD"/>
</dbReference>
<feature type="transmembrane region" description="Helical" evidence="6">
    <location>
        <begin position="431"/>
        <end position="454"/>
    </location>
</feature>
<comment type="subcellular location">
    <subcellularLocation>
        <location evidence="1">Cell membrane</location>
        <topology evidence="1">Multi-pass membrane protein</topology>
    </subcellularLocation>
</comment>
<feature type="domain" description="MacB-like periplasmic core" evidence="8">
    <location>
        <begin position="517"/>
        <end position="607"/>
    </location>
</feature>
<gene>
    <name evidence="9" type="ORF">K1Y79_22990</name>
</gene>
<reference evidence="9 10" key="1">
    <citation type="submission" date="2021-08" db="EMBL/GenBank/DDBJ databases">
        <title>The genome sequence of Chitinophaga sp. B61.</title>
        <authorList>
            <person name="Zhang X."/>
        </authorList>
    </citation>
    <scope>NUCLEOTIDE SEQUENCE [LARGE SCALE GENOMIC DNA]</scope>
    <source>
        <strain evidence="9 10">B61</strain>
    </source>
</reference>
<evidence type="ECO:0000256" key="5">
    <source>
        <dbReference type="ARBA" id="ARBA00023136"/>
    </source>
</evidence>
<evidence type="ECO:0000313" key="9">
    <source>
        <dbReference type="EMBL" id="MBW8687223.1"/>
    </source>
</evidence>
<feature type="transmembrane region" description="Helical" evidence="6">
    <location>
        <begin position="389"/>
        <end position="410"/>
    </location>
</feature>